<protein>
    <submittedName>
        <fullName evidence="7">Subtilisin-like protein</fullName>
    </submittedName>
</protein>
<keyword evidence="8" id="KW-1185">Reference proteome</keyword>
<dbReference type="OrthoDB" id="206201at2759"/>
<dbReference type="GO" id="GO:0006508">
    <property type="term" value="P:proteolysis"/>
    <property type="evidence" value="ECO:0007669"/>
    <property type="project" value="UniProtKB-KW"/>
</dbReference>
<dbReference type="EMBL" id="MCFG01000205">
    <property type="protein sequence ID" value="ORX78588.1"/>
    <property type="molecule type" value="Genomic_DNA"/>
</dbReference>
<evidence type="ECO:0000256" key="2">
    <source>
        <dbReference type="ARBA" id="ARBA00022670"/>
    </source>
</evidence>
<dbReference type="PROSITE" id="PS51892">
    <property type="entry name" value="SUBTILASE"/>
    <property type="match status" value="1"/>
</dbReference>
<accession>A0A1Y1WZ12</accession>
<dbReference type="InterPro" id="IPR023828">
    <property type="entry name" value="Peptidase_S8_Ser-AS"/>
</dbReference>
<dbReference type="Gene3D" id="3.40.50.200">
    <property type="entry name" value="Peptidase S8/S53 domain"/>
    <property type="match status" value="1"/>
</dbReference>
<dbReference type="Proteomes" id="UP000193944">
    <property type="component" value="Unassembled WGS sequence"/>
</dbReference>
<keyword evidence="2" id="KW-0645">Protease</keyword>
<dbReference type="InterPro" id="IPR000209">
    <property type="entry name" value="Peptidase_S8/S53_dom"/>
</dbReference>
<evidence type="ECO:0000256" key="3">
    <source>
        <dbReference type="ARBA" id="ARBA00022801"/>
    </source>
</evidence>
<evidence type="ECO:0000313" key="7">
    <source>
        <dbReference type="EMBL" id="ORX78588.1"/>
    </source>
</evidence>
<dbReference type="PANTHER" id="PTHR43806">
    <property type="entry name" value="PEPTIDASE S8"/>
    <property type="match status" value="1"/>
</dbReference>
<dbReference type="Pfam" id="PF00082">
    <property type="entry name" value="Peptidase_S8"/>
    <property type="match status" value="1"/>
</dbReference>
<sequence length="333" mass="36469">MTSSMAGGSIYGVAKKANIHMIVSDFVVINTLRSLDFIMNNATPGKSIISMSLGGSGYKKMEDDKLEELIKKGFIIFAAAGNNNKNCCSREHDDSFTNFSGYRKAIVVGAAYADVINGGYIKADFSNYGDCVDIFASCKGLYPNIQDNTTSEIGGTSAATPLVAGVAALIMAEHPEKEFNNDLMRQTLIDMSMKGYINFNNENASIDTPNRFLNNGKVITYVQNKPKAECGESIGSCPNGCCSKDGMCISYEKTPKQECLVENGCQSEFGYCITFDEAEKACNTEIDEYKECLIEIIQTDLTKENVNKCKKVKSEKCQKFYNDKINNGSMCTL</sequence>
<dbReference type="InterPro" id="IPR036852">
    <property type="entry name" value="Peptidase_S8/S53_dom_sf"/>
</dbReference>
<organism evidence="7 8">
    <name type="scientific">Anaeromyces robustus</name>
    <dbReference type="NCBI Taxonomy" id="1754192"/>
    <lineage>
        <taxon>Eukaryota</taxon>
        <taxon>Fungi</taxon>
        <taxon>Fungi incertae sedis</taxon>
        <taxon>Chytridiomycota</taxon>
        <taxon>Chytridiomycota incertae sedis</taxon>
        <taxon>Neocallimastigomycetes</taxon>
        <taxon>Neocallimastigales</taxon>
        <taxon>Neocallimastigaceae</taxon>
        <taxon>Anaeromyces</taxon>
    </lineage>
</organism>
<dbReference type="InterPro" id="IPR050131">
    <property type="entry name" value="Peptidase_S8_subtilisin-like"/>
</dbReference>
<keyword evidence="3" id="KW-0378">Hydrolase</keyword>
<evidence type="ECO:0000256" key="1">
    <source>
        <dbReference type="ARBA" id="ARBA00011073"/>
    </source>
</evidence>
<evidence type="ECO:0000313" key="8">
    <source>
        <dbReference type="Proteomes" id="UP000193944"/>
    </source>
</evidence>
<reference evidence="7 8" key="2">
    <citation type="submission" date="2016-08" db="EMBL/GenBank/DDBJ databases">
        <title>Pervasive Adenine N6-methylation of Active Genes in Fungi.</title>
        <authorList>
            <consortium name="DOE Joint Genome Institute"/>
            <person name="Mondo S.J."/>
            <person name="Dannebaum R.O."/>
            <person name="Kuo R.C."/>
            <person name="Labutti K."/>
            <person name="Haridas S."/>
            <person name="Kuo A."/>
            <person name="Salamov A."/>
            <person name="Ahrendt S.R."/>
            <person name="Lipzen A."/>
            <person name="Sullivan W."/>
            <person name="Andreopoulos W.B."/>
            <person name="Clum A."/>
            <person name="Lindquist E."/>
            <person name="Daum C."/>
            <person name="Ramamoorthy G.K."/>
            <person name="Gryganskyi A."/>
            <person name="Culley D."/>
            <person name="Magnuson J.K."/>
            <person name="James T.Y."/>
            <person name="O'Malley M.A."/>
            <person name="Stajich J.E."/>
            <person name="Spatafora J.W."/>
            <person name="Visel A."/>
            <person name="Grigoriev I.V."/>
        </authorList>
    </citation>
    <scope>NUCLEOTIDE SEQUENCE [LARGE SCALE GENOMIC DNA]</scope>
    <source>
        <strain evidence="7 8">S4</strain>
    </source>
</reference>
<feature type="non-terminal residue" evidence="7">
    <location>
        <position position="333"/>
    </location>
</feature>
<dbReference type="SUPFAM" id="SSF52743">
    <property type="entry name" value="Subtilisin-like"/>
    <property type="match status" value="1"/>
</dbReference>
<evidence type="ECO:0000256" key="4">
    <source>
        <dbReference type="ARBA" id="ARBA00022825"/>
    </source>
</evidence>
<dbReference type="PANTHER" id="PTHR43806:SF11">
    <property type="entry name" value="CEREVISIN-RELATED"/>
    <property type="match status" value="1"/>
</dbReference>
<dbReference type="AlphaFoldDB" id="A0A1Y1WZ12"/>
<reference evidence="7 8" key="1">
    <citation type="submission" date="2016-08" db="EMBL/GenBank/DDBJ databases">
        <title>A Parts List for Fungal Cellulosomes Revealed by Comparative Genomics.</title>
        <authorList>
            <consortium name="DOE Joint Genome Institute"/>
            <person name="Haitjema C.H."/>
            <person name="Gilmore S.P."/>
            <person name="Henske J.K."/>
            <person name="Solomon K.V."/>
            <person name="De Groot R."/>
            <person name="Kuo A."/>
            <person name="Mondo S.J."/>
            <person name="Salamov A.A."/>
            <person name="Labutti K."/>
            <person name="Zhao Z."/>
            <person name="Chiniquy J."/>
            <person name="Barry K."/>
            <person name="Brewer H.M."/>
            <person name="Purvine S.O."/>
            <person name="Wright A.T."/>
            <person name="Boxma B."/>
            <person name="Van Alen T."/>
            <person name="Hackstein J.H."/>
            <person name="Baker S.E."/>
            <person name="Grigoriev I.V."/>
            <person name="O'Malley M.A."/>
        </authorList>
    </citation>
    <scope>NUCLEOTIDE SEQUENCE [LARGE SCALE GENOMIC DNA]</scope>
    <source>
        <strain evidence="7 8">S4</strain>
    </source>
</reference>
<evidence type="ECO:0000259" key="6">
    <source>
        <dbReference type="Pfam" id="PF00082"/>
    </source>
</evidence>
<comment type="similarity">
    <text evidence="1 5">Belongs to the peptidase S8 family.</text>
</comment>
<gene>
    <name evidence="7" type="ORF">BCR32DRAFT_301620</name>
</gene>
<dbReference type="PROSITE" id="PS00138">
    <property type="entry name" value="SUBTILASE_SER"/>
    <property type="match status" value="1"/>
</dbReference>
<dbReference type="GO" id="GO:0005615">
    <property type="term" value="C:extracellular space"/>
    <property type="evidence" value="ECO:0007669"/>
    <property type="project" value="TreeGrafter"/>
</dbReference>
<dbReference type="STRING" id="1754192.A0A1Y1WZ12"/>
<evidence type="ECO:0000256" key="5">
    <source>
        <dbReference type="PROSITE-ProRule" id="PRU01240"/>
    </source>
</evidence>
<dbReference type="GO" id="GO:0004252">
    <property type="term" value="F:serine-type endopeptidase activity"/>
    <property type="evidence" value="ECO:0007669"/>
    <property type="project" value="InterPro"/>
</dbReference>
<feature type="domain" description="Peptidase S8/S53" evidence="6">
    <location>
        <begin position="6"/>
        <end position="192"/>
    </location>
</feature>
<comment type="caution">
    <text evidence="5">Lacks conserved residue(s) required for the propagation of feature annotation.</text>
</comment>
<comment type="caution">
    <text evidence="7">The sequence shown here is derived from an EMBL/GenBank/DDBJ whole genome shotgun (WGS) entry which is preliminary data.</text>
</comment>
<name>A0A1Y1WZ12_9FUNG</name>
<proteinExistence type="inferred from homology"/>
<keyword evidence="4" id="KW-0720">Serine protease</keyword>